<accession>A0A327ZUT0</accession>
<keyword evidence="2" id="KW-0378">Hydrolase</keyword>
<feature type="domain" description="GIY-YIG" evidence="1">
    <location>
        <begin position="26"/>
        <end position="101"/>
    </location>
</feature>
<dbReference type="SUPFAM" id="SSF52540">
    <property type="entry name" value="P-loop containing nucleoside triphosphate hydrolases"/>
    <property type="match status" value="1"/>
</dbReference>
<dbReference type="Gene3D" id="3.40.50.300">
    <property type="entry name" value="P-loop containing nucleotide triphosphate hydrolases"/>
    <property type="match status" value="1"/>
</dbReference>
<keyword evidence="2" id="KW-0255">Endonuclease</keyword>
<dbReference type="EMBL" id="PZJH01000001">
    <property type="protein sequence ID" value="RAK45897.1"/>
    <property type="molecule type" value="Genomic_DNA"/>
</dbReference>
<evidence type="ECO:0000313" key="2">
    <source>
        <dbReference type="EMBL" id="RAK45897.1"/>
    </source>
</evidence>
<dbReference type="InterPro" id="IPR018647">
    <property type="entry name" value="SLFN_3-like_DNA/RNA_helicase"/>
</dbReference>
<dbReference type="Pfam" id="PF09848">
    <property type="entry name" value="SLFN-g3_helicase"/>
    <property type="match status" value="1"/>
</dbReference>
<dbReference type="AlphaFoldDB" id="A0A327ZUT0"/>
<evidence type="ECO:0000313" key="3">
    <source>
        <dbReference type="Proteomes" id="UP000249808"/>
    </source>
</evidence>
<sequence length="562" mass="65548">MEKVKINYYDFNTNVLPNINDPVLDGYPIVYILNNNSANPEAYIGQTVQVKSRMKNHLKNKDRKKLDKMILIGHDKFNQSATYDIETNLINHFIADEKYKLQNKSQTAQQITHNYYDKSYYHSVIFDDIWDKLRQDGIVKHTIEDIRNRDVFKLSPFKELSEAQMDLKTKIIEFCNNHINDDTKAVFLIKGDVGTGKSVVLSSTFNTLQDLAKNKDFLYLENTLENNLYKTKNYLLVNHNEMLKTYETISESLPNLKKSNFLKPTPFINKSKSGKISADITLVDEAHLLLTRSDNFNAFKENNQLEEIIKYSKVTIIVYDERQYLKIKSSWTENLLNRLLKGTNSEQFRLDSQFRMQANQDVINWLDAFVNKDIKRIPYSNSDEFEFKIYGNAGEMHNAIIEKNKEYKLSRVVSTFDYIHKKDGNDYFVNEPDFSLAWNRTDYKSTWAEEPQTIKEVGSIYTIQGFDLNYVGVILGPSIGYDKENHRLKIDVSKYRDTEAFRQSSEEIRTKEELLKMKEQIILNSMNVLLKRGVKGLYIYASNEELRKVLLNGGLPIESGNH</sequence>
<dbReference type="Pfam" id="PF01541">
    <property type="entry name" value="GIY-YIG"/>
    <property type="match status" value="1"/>
</dbReference>
<evidence type="ECO:0000259" key="1">
    <source>
        <dbReference type="PROSITE" id="PS50164"/>
    </source>
</evidence>
<proteinExistence type="predicted"/>
<comment type="caution">
    <text evidence="2">The sequence shown here is derived from an EMBL/GenBank/DDBJ whole genome shotgun (WGS) entry which is preliminary data.</text>
</comment>
<dbReference type="GO" id="GO:0004519">
    <property type="term" value="F:endonuclease activity"/>
    <property type="evidence" value="ECO:0007669"/>
    <property type="project" value="UniProtKB-KW"/>
</dbReference>
<dbReference type="Proteomes" id="UP000249808">
    <property type="component" value="Unassembled WGS sequence"/>
</dbReference>
<keyword evidence="3" id="KW-1185">Reference proteome</keyword>
<dbReference type="SMART" id="SM00465">
    <property type="entry name" value="GIYc"/>
    <property type="match status" value="1"/>
</dbReference>
<keyword evidence="2" id="KW-0540">Nuclease</keyword>
<dbReference type="CDD" id="cd10439">
    <property type="entry name" value="GIY-YIG_COG3410"/>
    <property type="match status" value="1"/>
</dbReference>
<gene>
    <name evidence="2" type="ORF">BHU61_00190</name>
</gene>
<dbReference type="InterPro" id="IPR000305">
    <property type="entry name" value="GIY-YIG_endonuc"/>
</dbReference>
<dbReference type="InterPro" id="IPR027417">
    <property type="entry name" value="P-loop_NTPase"/>
</dbReference>
<protein>
    <submittedName>
        <fullName evidence="2">Endonuclease</fullName>
    </submittedName>
</protein>
<name>A0A327ZUT0_9STAP</name>
<dbReference type="RefSeq" id="WP_111714078.1">
    <property type="nucleotide sequence ID" value="NZ_JBHSSR010000001.1"/>
</dbReference>
<dbReference type="PROSITE" id="PS50164">
    <property type="entry name" value="GIY_YIG"/>
    <property type="match status" value="1"/>
</dbReference>
<reference evidence="2 3" key="1">
    <citation type="journal article" date="2018" name="Front. Microbiol.">
        <title>Description and Comparative Genomics of Macrococcus caseolyticus subsp. hominis subsp. nov., Macrococcus goetzii sp. nov., Macrococcus epidermidis sp. nov., and Macrococcus bohemicus sp. nov., Novel Macrococci From Human Clinical Material With Virulence Potential and Suspected Uptake of Foreign DNA by Natural Transformation.</title>
        <authorList>
            <person name="Maslanova I."/>
            <person name="Wertheimer Z."/>
            <person name="Sedlacek I."/>
            <person name="Svec P."/>
            <person name="Indrakova A."/>
            <person name="Kovarovic V."/>
            <person name="Schumann P."/>
            <person name="Sproer C."/>
            <person name="Kralova S."/>
            <person name="Sedo O."/>
            <person name="Kristofova L."/>
            <person name="Vrbovska V."/>
            <person name="Fuzik T."/>
            <person name="Petras P."/>
            <person name="Zdrahal Z."/>
            <person name="Ruzickova V."/>
            <person name="Doskar J."/>
            <person name="Pantucek R."/>
        </authorList>
    </citation>
    <scope>NUCLEOTIDE SEQUENCE [LARGE SCALE GENOMIC DNA]</scope>
    <source>
        <strain evidence="2 3">01/688</strain>
    </source>
</reference>
<organism evidence="2 3">
    <name type="scientific">Macrococcus epidermidis</name>
    <dbReference type="NCBI Taxonomy" id="1902580"/>
    <lineage>
        <taxon>Bacteria</taxon>
        <taxon>Bacillati</taxon>
        <taxon>Bacillota</taxon>
        <taxon>Bacilli</taxon>
        <taxon>Bacillales</taxon>
        <taxon>Staphylococcaceae</taxon>
        <taxon>Macrococcus</taxon>
    </lineage>
</organism>